<dbReference type="InterPro" id="IPR002455">
    <property type="entry name" value="GPCR3_GABA-B"/>
</dbReference>
<keyword evidence="7" id="KW-0325">Glycoprotein</keyword>
<feature type="signal peptide" evidence="9">
    <location>
        <begin position="1"/>
        <end position="22"/>
    </location>
</feature>
<dbReference type="InterPro" id="IPR028082">
    <property type="entry name" value="Peripla_BP_I"/>
</dbReference>
<dbReference type="KEGG" id="aqu:109593314"/>
<protein>
    <recommendedName>
        <fullName evidence="10">Receptor ligand binding region domain-containing protein</fullName>
    </recommendedName>
</protein>
<evidence type="ECO:0000256" key="8">
    <source>
        <dbReference type="ARBA" id="ARBA00023224"/>
    </source>
</evidence>
<keyword evidence="12" id="KW-1185">Reference proteome</keyword>
<evidence type="ECO:0000256" key="6">
    <source>
        <dbReference type="ARBA" id="ARBA00023170"/>
    </source>
</evidence>
<dbReference type="RefSeq" id="XP_019864007.1">
    <property type="nucleotide sequence ID" value="XM_020008448.1"/>
</dbReference>
<dbReference type="GO" id="GO:0004965">
    <property type="term" value="F:G protein-coupled GABA receptor activity"/>
    <property type="evidence" value="ECO:0007669"/>
    <property type="project" value="InterPro"/>
</dbReference>
<dbReference type="Pfam" id="PF01094">
    <property type="entry name" value="ANF_receptor"/>
    <property type="match status" value="1"/>
</dbReference>
<evidence type="ECO:0000256" key="1">
    <source>
        <dbReference type="ARBA" id="ARBA00004370"/>
    </source>
</evidence>
<sequence>MLYFSFFLSSLLLSSSIIQTDGNANKTPLRLQILVPAEKNPTYWDGGVIPAMLMALDDVNNASHILSNYTLTANISDTKCDPSEGTWQLIKSILDTDVPHETKIIAFIGGSCSIVSEPTAALTGRLYKIPQVNNLLLFHSSLFSNMTGILSIKH</sequence>
<evidence type="ECO:0000256" key="5">
    <source>
        <dbReference type="ARBA" id="ARBA00023136"/>
    </source>
</evidence>
<dbReference type="AlphaFoldDB" id="A0AAN0K4C0"/>
<dbReference type="PANTHER" id="PTHR10519:SF20">
    <property type="entry name" value="G-PROTEIN COUPLED RECEPTOR 156-RELATED"/>
    <property type="match status" value="1"/>
</dbReference>
<dbReference type="EnsemblMetazoa" id="XM_020008448.1">
    <property type="protein sequence ID" value="XP_019864007.1"/>
    <property type="gene ID" value="LOC109593314"/>
</dbReference>
<evidence type="ECO:0000256" key="9">
    <source>
        <dbReference type="SAM" id="SignalP"/>
    </source>
</evidence>
<dbReference type="GeneID" id="109593314"/>
<evidence type="ECO:0000256" key="4">
    <source>
        <dbReference type="ARBA" id="ARBA00023040"/>
    </source>
</evidence>
<evidence type="ECO:0000313" key="11">
    <source>
        <dbReference type="EnsemblMetazoa" id="XP_019864007.1"/>
    </source>
</evidence>
<dbReference type="SUPFAM" id="SSF53822">
    <property type="entry name" value="Periplasmic binding protein-like I"/>
    <property type="match status" value="1"/>
</dbReference>
<keyword evidence="2" id="KW-0812">Transmembrane</keyword>
<keyword evidence="8" id="KW-0807">Transducer</keyword>
<keyword evidence="5" id="KW-0472">Membrane</keyword>
<evidence type="ECO:0000256" key="2">
    <source>
        <dbReference type="ARBA" id="ARBA00022692"/>
    </source>
</evidence>
<feature type="domain" description="Receptor ligand binding region" evidence="10">
    <location>
        <begin position="50"/>
        <end position="132"/>
    </location>
</feature>
<dbReference type="Proteomes" id="UP000007879">
    <property type="component" value="Unassembled WGS sequence"/>
</dbReference>
<dbReference type="GO" id="GO:0038039">
    <property type="term" value="C:G protein-coupled receptor heterodimeric complex"/>
    <property type="evidence" value="ECO:0007669"/>
    <property type="project" value="TreeGrafter"/>
</dbReference>
<feature type="chain" id="PRO_5042920027" description="Receptor ligand binding region domain-containing protein" evidence="9">
    <location>
        <begin position="23"/>
        <end position="154"/>
    </location>
</feature>
<evidence type="ECO:0000256" key="7">
    <source>
        <dbReference type="ARBA" id="ARBA00023180"/>
    </source>
</evidence>
<name>A0AAN0K4C0_AMPQE</name>
<keyword evidence="6" id="KW-0675">Receptor</keyword>
<keyword evidence="9" id="KW-0732">Signal</keyword>
<organism evidence="11 12">
    <name type="scientific">Amphimedon queenslandica</name>
    <name type="common">Sponge</name>
    <dbReference type="NCBI Taxonomy" id="400682"/>
    <lineage>
        <taxon>Eukaryota</taxon>
        <taxon>Metazoa</taxon>
        <taxon>Porifera</taxon>
        <taxon>Demospongiae</taxon>
        <taxon>Heteroscleromorpha</taxon>
        <taxon>Haplosclerida</taxon>
        <taxon>Niphatidae</taxon>
        <taxon>Amphimedon</taxon>
    </lineage>
</organism>
<keyword evidence="3" id="KW-1133">Transmembrane helix</keyword>
<comment type="subcellular location">
    <subcellularLocation>
        <location evidence="1">Membrane</location>
    </subcellularLocation>
</comment>
<evidence type="ECO:0000259" key="10">
    <source>
        <dbReference type="Pfam" id="PF01094"/>
    </source>
</evidence>
<reference evidence="11" key="2">
    <citation type="submission" date="2024-06" db="UniProtKB">
        <authorList>
            <consortium name="EnsemblMetazoa"/>
        </authorList>
    </citation>
    <scope>IDENTIFICATION</scope>
</reference>
<dbReference type="GO" id="GO:0007214">
    <property type="term" value="P:gamma-aminobutyric acid signaling pathway"/>
    <property type="evidence" value="ECO:0007669"/>
    <property type="project" value="TreeGrafter"/>
</dbReference>
<proteinExistence type="predicted"/>
<dbReference type="Gene3D" id="3.40.50.2300">
    <property type="match status" value="1"/>
</dbReference>
<keyword evidence="4" id="KW-0297">G-protein coupled receptor</keyword>
<accession>A0AAN0K4C0</accession>
<dbReference type="InterPro" id="IPR001828">
    <property type="entry name" value="ANF_lig-bd_rcpt"/>
</dbReference>
<dbReference type="PANTHER" id="PTHR10519">
    <property type="entry name" value="GABA-B RECEPTOR"/>
    <property type="match status" value="1"/>
</dbReference>
<evidence type="ECO:0000313" key="12">
    <source>
        <dbReference type="Proteomes" id="UP000007879"/>
    </source>
</evidence>
<evidence type="ECO:0000256" key="3">
    <source>
        <dbReference type="ARBA" id="ARBA00022989"/>
    </source>
</evidence>
<reference evidence="12" key="1">
    <citation type="journal article" date="2010" name="Nature">
        <title>The Amphimedon queenslandica genome and the evolution of animal complexity.</title>
        <authorList>
            <person name="Srivastava M."/>
            <person name="Simakov O."/>
            <person name="Chapman J."/>
            <person name="Fahey B."/>
            <person name="Gauthier M.E."/>
            <person name="Mitros T."/>
            <person name="Richards G.S."/>
            <person name="Conaco C."/>
            <person name="Dacre M."/>
            <person name="Hellsten U."/>
            <person name="Larroux C."/>
            <person name="Putnam N.H."/>
            <person name="Stanke M."/>
            <person name="Adamska M."/>
            <person name="Darling A."/>
            <person name="Degnan S.M."/>
            <person name="Oakley T.H."/>
            <person name="Plachetzki D.C."/>
            <person name="Zhai Y."/>
            <person name="Adamski M."/>
            <person name="Calcino A."/>
            <person name="Cummins S.F."/>
            <person name="Goodstein D.M."/>
            <person name="Harris C."/>
            <person name="Jackson D.J."/>
            <person name="Leys S.P."/>
            <person name="Shu S."/>
            <person name="Woodcroft B.J."/>
            <person name="Vervoort M."/>
            <person name="Kosik K.S."/>
            <person name="Manning G."/>
            <person name="Degnan B.M."/>
            <person name="Rokhsar D.S."/>
        </authorList>
    </citation>
    <scope>NUCLEOTIDE SEQUENCE [LARGE SCALE GENOMIC DNA]</scope>
</reference>